<dbReference type="EMBL" id="LFMW01000023">
    <property type="protein sequence ID" value="KMT52739.1"/>
    <property type="molecule type" value="Genomic_DNA"/>
</dbReference>
<keyword evidence="2" id="KW-1185">Reference proteome</keyword>
<dbReference type="OrthoDB" id="6856625at2"/>
<name>A0A0J8FVL6_9PSED</name>
<comment type="caution">
    <text evidence="1">The sequence shown here is derived from an EMBL/GenBank/DDBJ whole genome shotgun (WGS) entry which is preliminary data.</text>
</comment>
<sequence>MLDWPTLCKLRVGSYVDLPEGGIALEDGVYKISDSKYFLADSVFEEGKERIKLGSLFWASSEPAFRRAYFREIESDDMAECFPPVELLPSEAGMSYGSIRGALRSLDPQHFLEYASYRVISDGAFVHKSLEGQRAIYYFRSPEIIESELPYAILLRS</sequence>
<dbReference type="AlphaFoldDB" id="A0A0J8FVL6"/>
<reference evidence="1 2" key="1">
    <citation type="submission" date="2015-06" db="EMBL/GenBank/DDBJ databases">
        <title>Draft genome sequence of an Antarctic Pseudomonas sp. strain KG01 with full potential for biotechnological applications.</title>
        <authorList>
            <person name="Pavlov M.S."/>
            <person name="Lira F."/>
            <person name="Martinez J.L."/>
            <person name="Marshall S.H."/>
        </authorList>
    </citation>
    <scope>NUCLEOTIDE SEQUENCE [LARGE SCALE GENOMIC DNA]</scope>
    <source>
        <strain evidence="1 2">KG01</strain>
    </source>
</reference>
<dbReference type="PATRIC" id="fig|1674920.3.peg.3612"/>
<organism evidence="1 2">
    <name type="scientific">Pseudomonas fildesensis</name>
    <dbReference type="NCBI Taxonomy" id="1674920"/>
    <lineage>
        <taxon>Bacteria</taxon>
        <taxon>Pseudomonadati</taxon>
        <taxon>Pseudomonadota</taxon>
        <taxon>Gammaproteobacteria</taxon>
        <taxon>Pseudomonadales</taxon>
        <taxon>Pseudomonadaceae</taxon>
        <taxon>Pseudomonas</taxon>
    </lineage>
</organism>
<proteinExistence type="predicted"/>
<accession>A0A0J8FVL6</accession>
<evidence type="ECO:0000313" key="1">
    <source>
        <dbReference type="EMBL" id="KMT52739.1"/>
    </source>
</evidence>
<gene>
    <name evidence="1" type="ORF">ACR52_25865</name>
</gene>
<dbReference type="RefSeq" id="WP_048730779.1">
    <property type="nucleotide sequence ID" value="NZ_LFMW01000023.1"/>
</dbReference>
<dbReference type="Proteomes" id="UP000037551">
    <property type="component" value="Unassembled WGS sequence"/>
</dbReference>
<evidence type="ECO:0000313" key="2">
    <source>
        <dbReference type="Proteomes" id="UP000037551"/>
    </source>
</evidence>
<protein>
    <submittedName>
        <fullName evidence="1">Uncharacterized protein</fullName>
    </submittedName>
</protein>